<dbReference type="AlphaFoldDB" id="A0AAD4H0M6"/>
<protein>
    <submittedName>
        <fullName evidence="1">Uncharacterized protein</fullName>
    </submittedName>
</protein>
<dbReference type="InterPro" id="IPR032675">
    <property type="entry name" value="LRR_dom_sf"/>
</dbReference>
<organism evidence="1 2">
    <name type="scientific">Linnemannia exigua</name>
    <dbReference type="NCBI Taxonomy" id="604196"/>
    <lineage>
        <taxon>Eukaryota</taxon>
        <taxon>Fungi</taxon>
        <taxon>Fungi incertae sedis</taxon>
        <taxon>Mucoromycota</taxon>
        <taxon>Mortierellomycotina</taxon>
        <taxon>Mortierellomycetes</taxon>
        <taxon>Mortierellales</taxon>
        <taxon>Mortierellaceae</taxon>
        <taxon>Linnemannia</taxon>
    </lineage>
</organism>
<proteinExistence type="predicted"/>
<accession>A0AAD4H0M6</accession>
<evidence type="ECO:0000313" key="1">
    <source>
        <dbReference type="EMBL" id="KAG0252606.1"/>
    </source>
</evidence>
<sequence>MIHLVRLKMNFKPPKYKHGLRYRMSTDKIATKTAARQVCWIIQQSPHITHLQLDHLSIFSLKEMELLALTLHGLLWLQEIRLRICTDEANVYQRGFFKIFFALPVSITVCKLSNEPPLYWKYYWHDVDPWNCELEGIEGESELDIDMEDDEESGRSRQDTSDNIESVLAVQENEQVKEEKDQELDIPEVFCRDEPLSQLKKFKAWSMNTLTKKEVLQVFDHCPNVVSLCASPVSVIGEDLEILARSISERCPHLRKLSSKRHPYAALVTAIMEAMSNQQKIEEIKIANMHLYDGMGAFRRAFARHSTTLRKLEFRYASIGNKDLLIILELCESLEVLIQYPDFWSTPILTLADAISVPWACKRIRHLEIAIGLEPVSLSPEELPYYQRPAPVTLLEEEKRQFADLERLYREIGSLVHLEYMDLRGTYIDDEGDRIDELREDSDYFTFPGMFSIRDDETGRPGYLDLLSGLVKLKELRGTVRVTTDEAKATVGDREIEWVANHWPALERVAFFTWENFVNARFERLRDVLRPGLSLSQFPKWERRMYDP</sequence>
<evidence type="ECO:0000313" key="2">
    <source>
        <dbReference type="Proteomes" id="UP001194580"/>
    </source>
</evidence>
<gene>
    <name evidence="1" type="ORF">BGZ95_006583</name>
</gene>
<dbReference type="SUPFAM" id="SSF52047">
    <property type="entry name" value="RNI-like"/>
    <property type="match status" value="1"/>
</dbReference>
<dbReference type="Proteomes" id="UP001194580">
    <property type="component" value="Unassembled WGS sequence"/>
</dbReference>
<reference evidence="1" key="1">
    <citation type="journal article" date="2020" name="Fungal Divers.">
        <title>Resolving the Mortierellaceae phylogeny through synthesis of multi-gene phylogenetics and phylogenomics.</title>
        <authorList>
            <person name="Vandepol N."/>
            <person name="Liber J."/>
            <person name="Desiro A."/>
            <person name="Na H."/>
            <person name="Kennedy M."/>
            <person name="Barry K."/>
            <person name="Grigoriev I.V."/>
            <person name="Miller A.N."/>
            <person name="O'Donnell K."/>
            <person name="Stajich J.E."/>
            <person name="Bonito G."/>
        </authorList>
    </citation>
    <scope>NUCLEOTIDE SEQUENCE</scope>
    <source>
        <strain evidence="1">NRRL 28262</strain>
    </source>
</reference>
<feature type="non-terminal residue" evidence="1">
    <location>
        <position position="548"/>
    </location>
</feature>
<dbReference type="EMBL" id="JAAAIL010003074">
    <property type="protein sequence ID" value="KAG0252606.1"/>
    <property type="molecule type" value="Genomic_DNA"/>
</dbReference>
<name>A0AAD4H0M6_9FUNG</name>
<comment type="caution">
    <text evidence="1">The sequence shown here is derived from an EMBL/GenBank/DDBJ whole genome shotgun (WGS) entry which is preliminary data.</text>
</comment>
<keyword evidence="2" id="KW-1185">Reference proteome</keyword>
<dbReference type="Gene3D" id="3.80.10.10">
    <property type="entry name" value="Ribonuclease Inhibitor"/>
    <property type="match status" value="1"/>
</dbReference>